<evidence type="ECO:0000259" key="2">
    <source>
        <dbReference type="Pfam" id="PF04389"/>
    </source>
</evidence>
<keyword evidence="1" id="KW-0732">Signal</keyword>
<evidence type="ECO:0000256" key="1">
    <source>
        <dbReference type="SAM" id="SignalP"/>
    </source>
</evidence>
<gene>
    <name evidence="3" type="ORF">EZ428_05710</name>
</gene>
<dbReference type="PANTHER" id="PTHR12147">
    <property type="entry name" value="METALLOPEPTIDASE M28 FAMILY MEMBER"/>
    <property type="match status" value="1"/>
</dbReference>
<organism evidence="3 4">
    <name type="scientific">Pedobacter frigiditerrae</name>
    <dbReference type="NCBI Taxonomy" id="2530452"/>
    <lineage>
        <taxon>Bacteria</taxon>
        <taxon>Pseudomonadati</taxon>
        <taxon>Bacteroidota</taxon>
        <taxon>Sphingobacteriia</taxon>
        <taxon>Sphingobacteriales</taxon>
        <taxon>Sphingobacteriaceae</taxon>
        <taxon>Pedobacter</taxon>
    </lineage>
</organism>
<evidence type="ECO:0000313" key="3">
    <source>
        <dbReference type="EMBL" id="TCC94271.1"/>
    </source>
</evidence>
<dbReference type="RefSeq" id="WP_131552132.1">
    <property type="nucleotide sequence ID" value="NZ_SJSK01000001.1"/>
</dbReference>
<dbReference type="GO" id="GO:0006508">
    <property type="term" value="P:proteolysis"/>
    <property type="evidence" value="ECO:0007669"/>
    <property type="project" value="InterPro"/>
</dbReference>
<dbReference type="InterPro" id="IPR045175">
    <property type="entry name" value="M28_fam"/>
</dbReference>
<protein>
    <submittedName>
        <fullName evidence="3">M28 family peptidase</fullName>
    </submittedName>
</protein>
<name>A0A4R0N355_9SPHI</name>
<feature type="chain" id="PRO_5020381138" evidence="1">
    <location>
        <begin position="21"/>
        <end position="548"/>
    </location>
</feature>
<dbReference type="PANTHER" id="PTHR12147:SF26">
    <property type="entry name" value="PEPTIDASE M28 DOMAIN-CONTAINING PROTEIN"/>
    <property type="match status" value="1"/>
</dbReference>
<dbReference type="OrthoDB" id="9764939at2"/>
<dbReference type="AlphaFoldDB" id="A0A4R0N355"/>
<feature type="domain" description="Peptidase M28" evidence="2">
    <location>
        <begin position="302"/>
        <end position="522"/>
    </location>
</feature>
<dbReference type="SUPFAM" id="SSF53187">
    <property type="entry name" value="Zn-dependent exopeptidases"/>
    <property type="match status" value="1"/>
</dbReference>
<dbReference type="Gene3D" id="3.40.630.10">
    <property type="entry name" value="Zn peptidases"/>
    <property type="match status" value="2"/>
</dbReference>
<reference evidence="3 4" key="1">
    <citation type="submission" date="2019-02" db="EMBL/GenBank/DDBJ databases">
        <title>Pedobacter sp. RP-1-13 sp. nov., isolated from Arctic soil.</title>
        <authorList>
            <person name="Dahal R.H."/>
        </authorList>
    </citation>
    <scope>NUCLEOTIDE SEQUENCE [LARGE SCALE GENOMIC DNA]</scope>
    <source>
        <strain evidence="3 4">RP-1-13</strain>
    </source>
</reference>
<dbReference type="Proteomes" id="UP000292884">
    <property type="component" value="Unassembled WGS sequence"/>
</dbReference>
<dbReference type="Pfam" id="PF04389">
    <property type="entry name" value="Peptidase_M28"/>
    <property type="match status" value="1"/>
</dbReference>
<dbReference type="EMBL" id="SJSK01000001">
    <property type="protein sequence ID" value="TCC94271.1"/>
    <property type="molecule type" value="Genomic_DNA"/>
</dbReference>
<proteinExistence type="predicted"/>
<dbReference type="GO" id="GO:0008235">
    <property type="term" value="F:metalloexopeptidase activity"/>
    <property type="evidence" value="ECO:0007669"/>
    <property type="project" value="InterPro"/>
</dbReference>
<keyword evidence="4" id="KW-1185">Reference proteome</keyword>
<accession>A0A4R0N355</accession>
<sequence length="548" mass="59861">MKKIFLFTGFAVALSLSAVAQKNADAVKFSESINKKRGYDHLSILASDEYEGRETGKKGAWMAAEYIKKQFQSFGLKGPVKDSADPYFQKLGYASLSLSKSVFSVNGQAKESLKDYYITPASVSSTGYDVKASSILFAGYGLNKEGFNEYEGQDVAGKVVMIFATGDPTATAPAPQTGGRRAMSSVGSQQAKIKYLLDNKAAGVLVINANVDNMDPRLKNALQNGNPYLKTADRIKNMSSAQGLPVVVIGTAVANQLLATVNTNLDDIKKKITDSKKPATVVINVPVAFSAKSVETDVRAENVLGFLEGSDPKLKNEILVLTSHYDHIGLVADPNAKDKVNNGADDDGSGTTGVLLMAEAFAKAKKAGKGPKRSILFMTVVGEEKGLLGSEWYSEHPVFPVENTIADLNTDMIGRIGEEYLGKPDSANYVYSVGSFKLSTELGKLSEQMNDTYTKMKLDYKYDDPKDTQQIYYRSDHYNFAKLGIPVIFFYDGMLEQDYHRPGDEVNKINFDLLAKRAHLTFYTAWELANRANRPVVDKNADGTPKTK</sequence>
<evidence type="ECO:0000313" key="4">
    <source>
        <dbReference type="Proteomes" id="UP000292884"/>
    </source>
</evidence>
<dbReference type="InterPro" id="IPR007484">
    <property type="entry name" value="Peptidase_M28"/>
</dbReference>
<feature type="signal peptide" evidence="1">
    <location>
        <begin position="1"/>
        <end position="20"/>
    </location>
</feature>
<comment type="caution">
    <text evidence="3">The sequence shown here is derived from an EMBL/GenBank/DDBJ whole genome shotgun (WGS) entry which is preliminary data.</text>
</comment>